<evidence type="ECO:0000259" key="1">
    <source>
        <dbReference type="Pfam" id="PF11127"/>
    </source>
</evidence>
<reference evidence="2 3" key="1">
    <citation type="submission" date="2019-04" db="EMBL/GenBank/DDBJ databases">
        <title>Genome sequence of Bacillus hwajinpoensis strain Y2.</title>
        <authorList>
            <person name="Fair J.L."/>
            <person name="Maclea K.S."/>
        </authorList>
    </citation>
    <scope>NUCLEOTIDE SEQUENCE [LARGE SCALE GENOMIC DNA]</scope>
    <source>
        <strain evidence="2 3">Y2</strain>
    </source>
</reference>
<proteinExistence type="predicted"/>
<accession>A0A4U1MD51</accession>
<dbReference type="EMBL" id="SWFM01000006">
    <property type="protein sequence ID" value="TKD68214.1"/>
    <property type="molecule type" value="Genomic_DNA"/>
</dbReference>
<sequence length="88" mass="9685">MKGVFSMKPNISMMNAFIRLTAGFALLSWSTAKLCKDDNSMTALLMATVGAMKIAEGHTRYCPVVDLMTQDENRDPDETALEKVINPS</sequence>
<dbReference type="InterPro" id="IPR021309">
    <property type="entry name" value="YgaP-like_TM"/>
</dbReference>
<comment type="caution">
    <text evidence="2">The sequence shown here is derived from an EMBL/GenBank/DDBJ whole genome shotgun (WGS) entry which is preliminary data.</text>
</comment>
<dbReference type="OrthoDB" id="5405951at2"/>
<feature type="domain" description="Inner membrane protein YgaP-like transmembrane" evidence="1">
    <location>
        <begin position="7"/>
        <end position="68"/>
    </location>
</feature>
<evidence type="ECO:0000313" key="3">
    <source>
        <dbReference type="Proteomes" id="UP000310541"/>
    </source>
</evidence>
<dbReference type="Proteomes" id="UP000310541">
    <property type="component" value="Unassembled WGS sequence"/>
</dbReference>
<protein>
    <submittedName>
        <fullName evidence="2">DUF2892 domain-containing protein</fullName>
    </submittedName>
</protein>
<organism evidence="2 3">
    <name type="scientific">Guptibacillus hwajinpoensis</name>
    <dbReference type="NCBI Taxonomy" id="208199"/>
    <lineage>
        <taxon>Bacteria</taxon>
        <taxon>Bacillati</taxon>
        <taxon>Bacillota</taxon>
        <taxon>Bacilli</taxon>
        <taxon>Bacillales</taxon>
        <taxon>Guptibacillaceae</taxon>
        <taxon>Guptibacillus</taxon>
    </lineage>
</organism>
<dbReference type="Pfam" id="PF11127">
    <property type="entry name" value="YgaP-like_TM"/>
    <property type="match status" value="1"/>
</dbReference>
<gene>
    <name evidence="2" type="ORF">FBF83_16860</name>
</gene>
<dbReference type="AlphaFoldDB" id="A0A4U1MD51"/>
<name>A0A4U1MD51_9BACL</name>
<evidence type="ECO:0000313" key="2">
    <source>
        <dbReference type="EMBL" id="TKD68214.1"/>
    </source>
</evidence>